<evidence type="ECO:0008006" key="5">
    <source>
        <dbReference type="Google" id="ProtNLM"/>
    </source>
</evidence>
<gene>
    <name evidence="3" type="ORF">SCODWIG_00032</name>
</gene>
<evidence type="ECO:0000313" key="3">
    <source>
        <dbReference type="EMBL" id="SSD58271.1"/>
    </source>
</evidence>
<feature type="compositionally biased region" description="Acidic residues" evidence="1">
    <location>
        <begin position="392"/>
        <end position="401"/>
    </location>
</feature>
<protein>
    <recommendedName>
        <fullName evidence="5">Protein ASI3</fullName>
    </recommendedName>
</protein>
<feature type="transmembrane region" description="Helical" evidence="2">
    <location>
        <begin position="96"/>
        <end position="115"/>
    </location>
</feature>
<reference evidence="4" key="1">
    <citation type="submission" date="2018-06" db="EMBL/GenBank/DDBJ databases">
        <authorList>
            <person name="Guldener U."/>
        </authorList>
    </citation>
    <scope>NUCLEOTIDE SEQUENCE [LARGE SCALE GENOMIC DNA]</scope>
    <source>
        <strain evidence="4">UTAD17</strain>
    </source>
</reference>
<dbReference type="VEuPathDB" id="FungiDB:SCODWIG_00032"/>
<accession>A0A376B0W0</accession>
<name>A0A376B0W0_9ASCO</name>
<dbReference type="EMBL" id="UFAJ01000002">
    <property type="protein sequence ID" value="SSD58271.1"/>
    <property type="molecule type" value="Genomic_DNA"/>
</dbReference>
<keyword evidence="2" id="KW-0812">Transmembrane</keyword>
<dbReference type="GO" id="GO:0006511">
    <property type="term" value="P:ubiquitin-dependent protein catabolic process"/>
    <property type="evidence" value="ECO:0007669"/>
    <property type="project" value="TreeGrafter"/>
</dbReference>
<feature type="transmembrane region" description="Helical" evidence="2">
    <location>
        <begin position="319"/>
        <end position="341"/>
    </location>
</feature>
<keyword evidence="2" id="KW-1133">Transmembrane helix</keyword>
<evidence type="ECO:0000256" key="2">
    <source>
        <dbReference type="SAM" id="Phobius"/>
    </source>
</evidence>
<keyword evidence="4" id="KW-1185">Reference proteome</keyword>
<feature type="transmembrane region" description="Helical" evidence="2">
    <location>
        <begin position="282"/>
        <end position="299"/>
    </location>
</feature>
<evidence type="ECO:0000313" key="4">
    <source>
        <dbReference type="Proteomes" id="UP000262825"/>
    </source>
</evidence>
<dbReference type="Pfam" id="PF13920">
    <property type="entry name" value="zf-C3HC4_3"/>
    <property type="match status" value="1"/>
</dbReference>
<dbReference type="GO" id="GO:0016567">
    <property type="term" value="P:protein ubiquitination"/>
    <property type="evidence" value="ECO:0007669"/>
    <property type="project" value="TreeGrafter"/>
</dbReference>
<evidence type="ECO:0000256" key="1">
    <source>
        <dbReference type="SAM" id="MobiDB-lite"/>
    </source>
</evidence>
<sequence>MTDIATNRTNITTWNWINGSFPYLQPLFFFSKDHNNATFLNTKYKKFITMPINIMHSLIKAIDFEEQSILSNAVTANTNTTITTQPFIIFQREMNYFFSWYSFACLLFALILNRIASMASTVRYNLITMTNKWNRFIEIALRLVAISFVSYIGYVFYNSLIIDNNNNNNNTSNNIPIYHFTAQLPSSYYLKLCYVAVSFSESIELLINTIYNGGKAPLSVFDYTIFDLTLLFYKIEQQQSLKTHSNMGPITIEQDSLVVIGYVLIAQITIHILEATRTRKKWLYFSTALNVLYIGYLISQLYRFPEWPTVVQFNSVPKLLSLLIVLVSLLCFGMACVVMGFSNLSSLQYYGFITNLRGQLNYTGEEDFYKILIKLTLFLSSFGDNANNSEGGAEEEEEEEGQGIGSSSSTIFSKKNSPLLQNNFGTIKNTRNDICGYKNRFDTIPDFMSANDYESDSFGTSNGSGTRASDNDRNSIIKWKIVICYRLIKNIPETIRNSFVKRKDISANNNNGKGKQKSPSNNKISDIDINEVITRKNYKYLFINDKIRLFPEVDSSPDYDPNNDKVSVDNDNSELDSICEGTESESELYNLYEDLLVKQSNNSIVDSQNNNGDDNDDDFSWDVWQILKFSQNRSTTSSEPHMLTRSKYMEMNESTLLKDMIKRKQLSNNNSGVAENIYNHEDPQLDDLEEQQYLCVVCRTNMKNIILWPCRCFALCDDCRISLGVRGFKNCCCCRTKIKGFSKVNNV</sequence>
<proteinExistence type="predicted"/>
<dbReference type="InterPro" id="IPR013083">
    <property type="entry name" value="Znf_RING/FYVE/PHD"/>
</dbReference>
<dbReference type="Proteomes" id="UP000262825">
    <property type="component" value="Unassembled WGS sequence"/>
</dbReference>
<dbReference type="PANTHER" id="PTHR22696:SF1">
    <property type="entry name" value="E3 UBIQUITIN-PROTEIN LIGASE RNF26"/>
    <property type="match status" value="1"/>
</dbReference>
<dbReference type="Gene3D" id="3.30.40.10">
    <property type="entry name" value="Zinc/RING finger domain, C3HC4 (zinc finger)"/>
    <property type="match status" value="1"/>
</dbReference>
<dbReference type="GO" id="GO:0061630">
    <property type="term" value="F:ubiquitin protein ligase activity"/>
    <property type="evidence" value="ECO:0007669"/>
    <property type="project" value="TreeGrafter"/>
</dbReference>
<feature type="region of interest" description="Disordered" evidence="1">
    <location>
        <begin position="388"/>
        <end position="414"/>
    </location>
</feature>
<dbReference type="PANTHER" id="PTHR22696">
    <property type="entry name" value="E3 UBIQUITIN-PROTEIN LIGASE RNF26"/>
    <property type="match status" value="1"/>
</dbReference>
<organism evidence="3 4">
    <name type="scientific">Saccharomycodes ludwigii</name>
    <dbReference type="NCBI Taxonomy" id="36035"/>
    <lineage>
        <taxon>Eukaryota</taxon>
        <taxon>Fungi</taxon>
        <taxon>Dikarya</taxon>
        <taxon>Ascomycota</taxon>
        <taxon>Saccharomycotina</taxon>
        <taxon>Saccharomycetes</taxon>
        <taxon>Saccharomycodales</taxon>
        <taxon>Saccharomycodaceae</taxon>
        <taxon>Saccharomycodes</taxon>
    </lineage>
</organism>
<keyword evidence="2" id="KW-0472">Membrane</keyword>
<dbReference type="AlphaFoldDB" id="A0A376B0W0"/>
<feature type="transmembrane region" description="Helical" evidence="2">
    <location>
        <begin position="136"/>
        <end position="157"/>
    </location>
</feature>